<dbReference type="EMBL" id="DF836505">
    <property type="protein sequence ID" value="GAN08657.1"/>
    <property type="molecule type" value="Genomic_DNA"/>
</dbReference>
<keyword evidence="3" id="KW-1185">Reference proteome</keyword>
<evidence type="ECO:0000313" key="2">
    <source>
        <dbReference type="EMBL" id="GAN08657.1"/>
    </source>
</evidence>
<gene>
    <name evidence="2" type="ORF">MAM1_0216d08172</name>
</gene>
<accession>A0A0C9MYC3</accession>
<dbReference type="OrthoDB" id="2260257at2759"/>
<feature type="chain" id="PRO_5002200108" description="Secreted protein" evidence="1">
    <location>
        <begin position="19"/>
        <end position="161"/>
    </location>
</feature>
<feature type="signal peptide" evidence="1">
    <location>
        <begin position="1"/>
        <end position="18"/>
    </location>
</feature>
<keyword evidence="1" id="KW-0732">Signal</keyword>
<sequence>MKFLGFILAATFVTVSTAFPASVHNSLNTVTASTVHGNNGDGSFTPFYVTAPLENTTYTASSTVTTIWPNGVDEQFAIAVIKGKDPTSMKPIGLNLTANGKTGTHAWIVPKDLVGGIYAFQYIFNFYGITSTTYSYQFKVIGKGSANANATTTAVALESII</sequence>
<name>A0A0C9MYC3_9FUNG</name>
<evidence type="ECO:0000313" key="3">
    <source>
        <dbReference type="Proteomes" id="UP000053815"/>
    </source>
</evidence>
<dbReference type="AlphaFoldDB" id="A0A0C9MYC3"/>
<proteinExistence type="predicted"/>
<evidence type="ECO:0008006" key="4">
    <source>
        <dbReference type="Google" id="ProtNLM"/>
    </source>
</evidence>
<reference evidence="2" key="1">
    <citation type="submission" date="2014-09" db="EMBL/GenBank/DDBJ databases">
        <title>Draft genome sequence of an oleaginous Mucoromycotina fungus Mucor ambiguus NBRC6742.</title>
        <authorList>
            <person name="Takeda I."/>
            <person name="Yamane N."/>
            <person name="Morita T."/>
            <person name="Tamano K."/>
            <person name="Machida M."/>
            <person name="Baker S."/>
            <person name="Koike H."/>
        </authorList>
    </citation>
    <scope>NUCLEOTIDE SEQUENCE</scope>
    <source>
        <strain evidence="2">NBRC 6742</strain>
    </source>
</reference>
<organism evidence="2">
    <name type="scientific">Mucor ambiguus</name>
    <dbReference type="NCBI Taxonomy" id="91626"/>
    <lineage>
        <taxon>Eukaryota</taxon>
        <taxon>Fungi</taxon>
        <taxon>Fungi incertae sedis</taxon>
        <taxon>Mucoromycota</taxon>
        <taxon>Mucoromycotina</taxon>
        <taxon>Mucoromycetes</taxon>
        <taxon>Mucorales</taxon>
        <taxon>Mucorineae</taxon>
        <taxon>Mucoraceae</taxon>
        <taxon>Mucor</taxon>
    </lineage>
</organism>
<evidence type="ECO:0000256" key="1">
    <source>
        <dbReference type="SAM" id="SignalP"/>
    </source>
</evidence>
<dbReference type="Proteomes" id="UP000053815">
    <property type="component" value="Unassembled WGS sequence"/>
</dbReference>
<protein>
    <recommendedName>
        <fullName evidence="4">Secreted protein</fullName>
    </recommendedName>
</protein>